<dbReference type="EMBL" id="FMWD01000004">
    <property type="protein sequence ID" value="SCZ58032.1"/>
    <property type="molecule type" value="Genomic_DNA"/>
</dbReference>
<reference evidence="3 4" key="1">
    <citation type="submission" date="2016-10" db="EMBL/GenBank/DDBJ databases">
        <authorList>
            <person name="de Groot N.N."/>
        </authorList>
    </citation>
    <scope>NUCLEOTIDE SEQUENCE [LARGE SCALE GENOMIC DNA]</scope>
    <source>
        <strain evidence="3 4">HLD2</strain>
    </source>
</reference>
<accession>A0A1G5Q8Q0</accession>
<dbReference type="Gene3D" id="3.30.110.40">
    <property type="entry name" value="TusA-like domain"/>
    <property type="match status" value="1"/>
</dbReference>
<sequence length="115" mass="13019">MVNWIQRMLSRKQEATVLAVPHTVTLPQTGEVTISRTLDCIGAACPRPQLLTMRVLDELEEGEVIELLSDNPATVETLPALMFSQGGTHMATLKRGDHWRIYMRKGVYEVPKKRF</sequence>
<dbReference type="CDD" id="cd00291">
    <property type="entry name" value="SirA_YedF_YeeD"/>
    <property type="match status" value="1"/>
</dbReference>
<evidence type="ECO:0000313" key="3">
    <source>
        <dbReference type="EMBL" id="SCZ58032.1"/>
    </source>
</evidence>
<dbReference type="Proteomes" id="UP000199648">
    <property type="component" value="Unassembled WGS sequence"/>
</dbReference>
<proteinExistence type="inferred from homology"/>
<feature type="domain" description="UPF0033" evidence="2">
    <location>
        <begin position="38"/>
        <end position="62"/>
    </location>
</feature>
<evidence type="ECO:0000256" key="1">
    <source>
        <dbReference type="ARBA" id="ARBA00008984"/>
    </source>
</evidence>
<name>A0A1G5Q8Q0_9GAMM</name>
<dbReference type="PROSITE" id="PS01148">
    <property type="entry name" value="UPF0033"/>
    <property type="match status" value="1"/>
</dbReference>
<dbReference type="InterPro" id="IPR036868">
    <property type="entry name" value="TusA-like_sf"/>
</dbReference>
<dbReference type="PANTHER" id="PTHR33279">
    <property type="entry name" value="SULFUR CARRIER PROTEIN YEDF-RELATED"/>
    <property type="match status" value="1"/>
</dbReference>
<dbReference type="Pfam" id="PF01206">
    <property type="entry name" value="TusA"/>
    <property type="match status" value="1"/>
</dbReference>
<keyword evidence="4" id="KW-1185">Reference proteome</keyword>
<dbReference type="SUPFAM" id="SSF64307">
    <property type="entry name" value="SirA-like"/>
    <property type="match status" value="1"/>
</dbReference>
<organism evidence="3 4">
    <name type="scientific">Thiohalomonas denitrificans</name>
    <dbReference type="NCBI Taxonomy" id="415747"/>
    <lineage>
        <taxon>Bacteria</taxon>
        <taxon>Pseudomonadati</taxon>
        <taxon>Pseudomonadota</taxon>
        <taxon>Gammaproteobacteria</taxon>
        <taxon>Thiohalomonadales</taxon>
        <taxon>Thiohalomonadaceae</taxon>
        <taxon>Thiohalomonas</taxon>
    </lineage>
</organism>
<dbReference type="PANTHER" id="PTHR33279:SF6">
    <property type="entry name" value="SULFUR CARRIER PROTEIN YEDF-RELATED"/>
    <property type="match status" value="1"/>
</dbReference>
<protein>
    <submittedName>
        <fullName evidence="3">tRNA 2-thiouridine synthesizing protein A</fullName>
    </submittedName>
</protein>
<evidence type="ECO:0000259" key="2">
    <source>
        <dbReference type="PROSITE" id="PS01148"/>
    </source>
</evidence>
<dbReference type="InterPro" id="IPR001455">
    <property type="entry name" value="TusA-like"/>
</dbReference>
<evidence type="ECO:0000313" key="4">
    <source>
        <dbReference type="Proteomes" id="UP000199648"/>
    </source>
</evidence>
<comment type="similarity">
    <text evidence="1">Belongs to the sulfur carrier protein TusA family.</text>
</comment>
<gene>
    <name evidence="3" type="ORF">SAMN03097708_01583</name>
</gene>
<dbReference type="AlphaFoldDB" id="A0A1G5Q8Q0"/>
<dbReference type="STRING" id="415747.SAMN03097708_01583"/>